<gene>
    <name evidence="1" type="ORF">EUTSA_v10026233mg</name>
</gene>
<name>V4MLI0_EUTSA</name>
<dbReference type="Gramene" id="ESQ56407">
    <property type="protein sequence ID" value="ESQ56407"/>
    <property type="gene ID" value="EUTSA_v10026233mg"/>
</dbReference>
<dbReference type="AlphaFoldDB" id="V4MLI0"/>
<sequence>MTWPNCLQWEQEEGNQGYSTLTAKDFPLVLKSSICDGKDFVRSTATFTCATQTLVKGNIFEMSPDGNVHQGRSVSCRVFRPSHNMEQCSINMPDAFLENFLSDKIIGNPYKHFLLQREKMDFNLLTLSPHMIEDALDKTDWRSSTTKVHNNELFVESCSSLEDFIRNQEPWNWTGRSNWGDRDKGRMGKRLKQVGASWVKLGDLICRALTFP</sequence>
<protein>
    <submittedName>
        <fullName evidence="1">Uncharacterized protein</fullName>
    </submittedName>
</protein>
<evidence type="ECO:0000313" key="1">
    <source>
        <dbReference type="EMBL" id="ESQ56407.1"/>
    </source>
</evidence>
<evidence type="ECO:0000313" key="2">
    <source>
        <dbReference type="Proteomes" id="UP000030689"/>
    </source>
</evidence>
<dbReference type="Proteomes" id="UP000030689">
    <property type="component" value="Unassembled WGS sequence"/>
</dbReference>
<accession>V4MLI0</accession>
<keyword evidence="2" id="KW-1185">Reference proteome</keyword>
<dbReference type="EMBL" id="KI517384">
    <property type="protein sequence ID" value="ESQ56407.1"/>
    <property type="molecule type" value="Genomic_DNA"/>
</dbReference>
<proteinExistence type="predicted"/>
<organism evidence="1 2">
    <name type="scientific">Eutrema salsugineum</name>
    <name type="common">Saltwater cress</name>
    <name type="synonym">Sisymbrium salsugineum</name>
    <dbReference type="NCBI Taxonomy" id="72664"/>
    <lineage>
        <taxon>Eukaryota</taxon>
        <taxon>Viridiplantae</taxon>
        <taxon>Streptophyta</taxon>
        <taxon>Embryophyta</taxon>
        <taxon>Tracheophyta</taxon>
        <taxon>Spermatophyta</taxon>
        <taxon>Magnoliopsida</taxon>
        <taxon>eudicotyledons</taxon>
        <taxon>Gunneridae</taxon>
        <taxon>Pentapetalae</taxon>
        <taxon>rosids</taxon>
        <taxon>malvids</taxon>
        <taxon>Brassicales</taxon>
        <taxon>Brassicaceae</taxon>
        <taxon>Eutremeae</taxon>
        <taxon>Eutrema</taxon>
    </lineage>
</organism>
<dbReference type="KEGG" id="eus:EUTSA_v10026233mg"/>
<reference evidence="1 2" key="1">
    <citation type="journal article" date="2013" name="Front. Plant Sci.">
        <title>The Reference Genome of the Halophytic Plant Eutrema salsugineum.</title>
        <authorList>
            <person name="Yang R."/>
            <person name="Jarvis D.E."/>
            <person name="Chen H."/>
            <person name="Beilstein M.A."/>
            <person name="Grimwood J."/>
            <person name="Jenkins J."/>
            <person name="Shu S."/>
            <person name="Prochnik S."/>
            <person name="Xin M."/>
            <person name="Ma C."/>
            <person name="Schmutz J."/>
            <person name="Wing R.A."/>
            <person name="Mitchell-Olds T."/>
            <person name="Schumaker K.S."/>
            <person name="Wang X."/>
        </authorList>
    </citation>
    <scope>NUCLEOTIDE SEQUENCE [LARGE SCALE GENOMIC DNA]</scope>
</reference>